<feature type="transmembrane region" description="Helical" evidence="1">
    <location>
        <begin position="70"/>
        <end position="92"/>
    </location>
</feature>
<keyword evidence="1" id="KW-1133">Transmembrane helix</keyword>
<accession>A0ABT5G4Q7</accession>
<sequence length="126" mass="13153">MTTQHFVAQPPASSDTAGRDPRAWIAPLVATVLLVFLGPAAVLFGGLSAMATDACGPDDCSSALTTHLSLIYGILEYGTLPTLAALVTAWALPWKLRWLPARVCAALAAVLPALFVLLLVFTLPAP</sequence>
<keyword evidence="1" id="KW-0472">Membrane</keyword>
<proteinExistence type="predicted"/>
<dbReference type="RefSeq" id="WP_272178055.1">
    <property type="nucleotide sequence ID" value="NZ_JAQOSK010000018.1"/>
</dbReference>
<name>A0ABT5G4Q7_9ACTN</name>
<feature type="transmembrane region" description="Helical" evidence="1">
    <location>
        <begin position="24"/>
        <end position="50"/>
    </location>
</feature>
<keyword evidence="3" id="KW-1185">Reference proteome</keyword>
<organism evidence="2 3">
    <name type="scientific">Streptomyces gilvifuscus</name>
    <dbReference type="NCBI Taxonomy" id="1550617"/>
    <lineage>
        <taxon>Bacteria</taxon>
        <taxon>Bacillati</taxon>
        <taxon>Actinomycetota</taxon>
        <taxon>Actinomycetes</taxon>
        <taxon>Kitasatosporales</taxon>
        <taxon>Streptomycetaceae</taxon>
        <taxon>Streptomyces</taxon>
    </lineage>
</organism>
<reference evidence="2 3" key="1">
    <citation type="journal article" date="2015" name="Int. J. Syst. Evol. Microbiol.">
        <title>Streptomyces gilvifuscus sp. nov., an actinomycete that produces antibacterial compounds isolated from soil.</title>
        <authorList>
            <person name="Nguyen T.M."/>
            <person name="Kim J."/>
        </authorList>
    </citation>
    <scope>NUCLEOTIDE SEQUENCE [LARGE SCALE GENOMIC DNA]</scope>
    <source>
        <strain evidence="2 3">T113</strain>
    </source>
</reference>
<protein>
    <submittedName>
        <fullName evidence="2">Uncharacterized protein</fullName>
    </submittedName>
</protein>
<dbReference type="Proteomes" id="UP001221328">
    <property type="component" value="Unassembled WGS sequence"/>
</dbReference>
<gene>
    <name evidence="2" type="ORF">PO587_35370</name>
</gene>
<feature type="transmembrane region" description="Helical" evidence="1">
    <location>
        <begin position="104"/>
        <end position="123"/>
    </location>
</feature>
<evidence type="ECO:0000313" key="2">
    <source>
        <dbReference type="EMBL" id="MDC2959718.1"/>
    </source>
</evidence>
<dbReference type="EMBL" id="JAQOSK010000018">
    <property type="protein sequence ID" value="MDC2959718.1"/>
    <property type="molecule type" value="Genomic_DNA"/>
</dbReference>
<evidence type="ECO:0000256" key="1">
    <source>
        <dbReference type="SAM" id="Phobius"/>
    </source>
</evidence>
<comment type="caution">
    <text evidence="2">The sequence shown here is derived from an EMBL/GenBank/DDBJ whole genome shotgun (WGS) entry which is preliminary data.</text>
</comment>
<evidence type="ECO:0000313" key="3">
    <source>
        <dbReference type="Proteomes" id="UP001221328"/>
    </source>
</evidence>
<keyword evidence="1" id="KW-0812">Transmembrane</keyword>